<sequence>MDRETWLLWLLSDSQLPTGGFVASGGLEAGIQGGLVEGSAGRHYHFKPGPGVAEDRGDDRQHAKYSLSEFIKSSVVNQSRQVLPFASATHEAISECLERVCPPSAAAQKGGPDEQQVSILMDEIADIDHLHNAMLSSNSVAKRASLAQGSGLLSLFNRSYCVADIFGGDTVTQAFLQRAGKQLQYLCRLQKMGGHWPVVFGFVCAALGIPLAKTQQLFLFTFVQQVFSAAVRLNLIGPLKAQTMQCEFYAFVSEILECHHHIRPKTTACYEENNNGEEEALFDIEVAYTDPLLELHQGMHDRLYSRLFNS</sequence>
<reference evidence="1" key="1">
    <citation type="submission" date="2022-06" db="EMBL/GenBank/DDBJ databases">
        <title>Phylogenomic reconstructions and comparative analyses of Kickxellomycotina fungi.</title>
        <authorList>
            <person name="Reynolds N.K."/>
            <person name="Stajich J.E."/>
            <person name="Barry K."/>
            <person name="Grigoriev I.V."/>
            <person name="Crous P."/>
            <person name="Smith M.E."/>
        </authorList>
    </citation>
    <scope>NUCLEOTIDE SEQUENCE</scope>
    <source>
        <strain evidence="1">RSA 2271</strain>
    </source>
</reference>
<evidence type="ECO:0000313" key="1">
    <source>
        <dbReference type="EMBL" id="KAJ1675781.1"/>
    </source>
</evidence>
<comment type="caution">
    <text evidence="1">The sequence shown here is derived from an EMBL/GenBank/DDBJ whole genome shotgun (WGS) entry which is preliminary data.</text>
</comment>
<protein>
    <submittedName>
        <fullName evidence="1">Uncharacterized protein</fullName>
    </submittedName>
</protein>
<organism evidence="1 2">
    <name type="scientific">Spiromyces aspiralis</name>
    <dbReference type="NCBI Taxonomy" id="68401"/>
    <lineage>
        <taxon>Eukaryota</taxon>
        <taxon>Fungi</taxon>
        <taxon>Fungi incertae sedis</taxon>
        <taxon>Zoopagomycota</taxon>
        <taxon>Kickxellomycotina</taxon>
        <taxon>Kickxellomycetes</taxon>
        <taxon>Kickxellales</taxon>
        <taxon>Kickxellaceae</taxon>
        <taxon>Spiromyces</taxon>
    </lineage>
</organism>
<keyword evidence="2" id="KW-1185">Reference proteome</keyword>
<gene>
    <name evidence="1" type="ORF">EV182_000588</name>
</gene>
<evidence type="ECO:0000313" key="2">
    <source>
        <dbReference type="Proteomes" id="UP001145114"/>
    </source>
</evidence>
<dbReference type="EMBL" id="JAMZIH010005174">
    <property type="protein sequence ID" value="KAJ1675781.1"/>
    <property type="molecule type" value="Genomic_DNA"/>
</dbReference>
<name>A0ACC1HJD6_9FUNG</name>
<accession>A0ACC1HJD6</accession>
<dbReference type="Proteomes" id="UP001145114">
    <property type="component" value="Unassembled WGS sequence"/>
</dbReference>
<proteinExistence type="predicted"/>